<evidence type="ECO:0000259" key="3">
    <source>
        <dbReference type="PROSITE" id="PS50110"/>
    </source>
</evidence>
<accession>A0A3N5ZAH7</accession>
<dbReference type="GO" id="GO:0000156">
    <property type="term" value="F:phosphorelay response regulator activity"/>
    <property type="evidence" value="ECO:0007669"/>
    <property type="project" value="InterPro"/>
</dbReference>
<dbReference type="OrthoDB" id="236568at2"/>
<comment type="caution">
    <text evidence="5">The sequence shown here is derived from an EMBL/GenBank/DDBJ whole genome shotgun (WGS) entry which is preliminary data.</text>
</comment>
<dbReference type="Pfam" id="PF04397">
    <property type="entry name" value="LytTR"/>
    <property type="match status" value="1"/>
</dbReference>
<dbReference type="InterPro" id="IPR007492">
    <property type="entry name" value="LytTR_DNA-bd_dom"/>
</dbReference>
<evidence type="ECO:0000313" key="5">
    <source>
        <dbReference type="EMBL" id="RPJ66468.1"/>
    </source>
</evidence>
<dbReference type="PANTHER" id="PTHR37299">
    <property type="entry name" value="TRANSCRIPTIONAL REGULATOR-RELATED"/>
    <property type="match status" value="1"/>
</dbReference>
<dbReference type="AlphaFoldDB" id="A0A3N5ZAH7"/>
<gene>
    <name evidence="5" type="ORF">DRW07_10255</name>
</gene>
<keyword evidence="1" id="KW-0902">Two-component regulatory system</keyword>
<dbReference type="RefSeq" id="WP_124027826.1">
    <property type="nucleotide sequence ID" value="NZ_JBHRSN010000006.1"/>
</dbReference>
<dbReference type="SUPFAM" id="SSF52172">
    <property type="entry name" value="CheY-like"/>
    <property type="match status" value="1"/>
</dbReference>
<keyword evidence="2" id="KW-0597">Phosphoprotein</keyword>
<sequence>MHKVMITDDEPLAREAIKLLLQEQTDVAEIIEAKDGNDALQQYQTHAPDIVFLDIQMPGITGIELAEQLQKECVVIFVTAYDQYAITAFELNAIDYLLKPFNNKRFYQALDKARNKIKEREVADYKQVGQLIRHMMDEQDRHYKSRLVIRDPGRIRLIDVDQINFILGAGNYAEIHTFDGNMVLHRETLSTLESQLDPNIFVRIHRSSIVRRSSVSELHPNEKGDYAVLLKTGESLTLSRRNKHKLAELMN</sequence>
<dbReference type="PROSITE" id="PS50930">
    <property type="entry name" value="HTH_LYTTR"/>
    <property type="match status" value="1"/>
</dbReference>
<evidence type="ECO:0000256" key="2">
    <source>
        <dbReference type="PROSITE-ProRule" id="PRU00169"/>
    </source>
</evidence>
<dbReference type="Gene3D" id="2.40.50.1020">
    <property type="entry name" value="LytTr DNA-binding domain"/>
    <property type="match status" value="1"/>
</dbReference>
<dbReference type="PANTHER" id="PTHR37299:SF1">
    <property type="entry name" value="STAGE 0 SPORULATION PROTEIN A HOMOLOG"/>
    <property type="match status" value="1"/>
</dbReference>
<feature type="modified residue" description="4-aspartylphosphate" evidence="2">
    <location>
        <position position="54"/>
    </location>
</feature>
<feature type="domain" description="HTH LytTR-type" evidence="4">
    <location>
        <begin position="147"/>
        <end position="251"/>
    </location>
</feature>
<dbReference type="InterPro" id="IPR046947">
    <property type="entry name" value="LytR-like"/>
</dbReference>
<dbReference type="SMART" id="SM00850">
    <property type="entry name" value="LytTR"/>
    <property type="match status" value="1"/>
</dbReference>
<reference evidence="5 6" key="1">
    <citation type="submission" date="2018-11" db="EMBL/GenBank/DDBJ databases">
        <authorList>
            <person name="Ye M.-Q."/>
            <person name="Du Z.-J."/>
        </authorList>
    </citation>
    <scope>NUCLEOTIDE SEQUENCE [LARGE SCALE GENOMIC DNA]</scope>
    <source>
        <strain evidence="5 6">U0105</strain>
    </source>
</reference>
<dbReference type="InterPro" id="IPR001789">
    <property type="entry name" value="Sig_transdc_resp-reg_receiver"/>
</dbReference>
<dbReference type="PROSITE" id="PS50110">
    <property type="entry name" value="RESPONSE_REGULATORY"/>
    <property type="match status" value="1"/>
</dbReference>
<dbReference type="Proteomes" id="UP000275281">
    <property type="component" value="Unassembled WGS sequence"/>
</dbReference>
<dbReference type="Gene3D" id="3.40.50.2300">
    <property type="match status" value="1"/>
</dbReference>
<dbReference type="Pfam" id="PF00072">
    <property type="entry name" value="Response_reg"/>
    <property type="match status" value="1"/>
</dbReference>
<keyword evidence="6" id="KW-1185">Reference proteome</keyword>
<dbReference type="EMBL" id="RPOK01000003">
    <property type="protein sequence ID" value="RPJ66468.1"/>
    <property type="molecule type" value="Genomic_DNA"/>
</dbReference>
<feature type="domain" description="Response regulatory" evidence="3">
    <location>
        <begin position="3"/>
        <end position="114"/>
    </location>
</feature>
<dbReference type="SMART" id="SM00448">
    <property type="entry name" value="REC"/>
    <property type="match status" value="1"/>
</dbReference>
<evidence type="ECO:0000313" key="6">
    <source>
        <dbReference type="Proteomes" id="UP000275281"/>
    </source>
</evidence>
<protein>
    <submittedName>
        <fullName evidence="5">DNA-binding response regulator</fullName>
    </submittedName>
</protein>
<dbReference type="InterPro" id="IPR011006">
    <property type="entry name" value="CheY-like_superfamily"/>
</dbReference>
<evidence type="ECO:0000256" key="1">
    <source>
        <dbReference type="ARBA" id="ARBA00023012"/>
    </source>
</evidence>
<dbReference type="GO" id="GO:0003677">
    <property type="term" value="F:DNA binding"/>
    <property type="evidence" value="ECO:0007669"/>
    <property type="project" value="UniProtKB-KW"/>
</dbReference>
<keyword evidence="5" id="KW-0238">DNA-binding</keyword>
<evidence type="ECO:0000259" key="4">
    <source>
        <dbReference type="PROSITE" id="PS50930"/>
    </source>
</evidence>
<proteinExistence type="predicted"/>
<name>A0A3N5ZAH7_9ALTE</name>
<organism evidence="5 6">
    <name type="scientific">Alteromonas sediminis</name>
    <dbReference type="NCBI Taxonomy" id="2259342"/>
    <lineage>
        <taxon>Bacteria</taxon>
        <taxon>Pseudomonadati</taxon>
        <taxon>Pseudomonadota</taxon>
        <taxon>Gammaproteobacteria</taxon>
        <taxon>Alteromonadales</taxon>
        <taxon>Alteromonadaceae</taxon>
        <taxon>Alteromonas/Salinimonas group</taxon>
        <taxon>Alteromonas</taxon>
    </lineage>
</organism>